<dbReference type="EMBL" id="BGZK01000316">
    <property type="protein sequence ID" value="GBP36225.1"/>
    <property type="molecule type" value="Genomic_DNA"/>
</dbReference>
<accession>A0A4C1VEZ8</accession>
<organism evidence="1 2">
    <name type="scientific">Eumeta variegata</name>
    <name type="common">Bagworm moth</name>
    <name type="synonym">Eumeta japonica</name>
    <dbReference type="NCBI Taxonomy" id="151549"/>
    <lineage>
        <taxon>Eukaryota</taxon>
        <taxon>Metazoa</taxon>
        <taxon>Ecdysozoa</taxon>
        <taxon>Arthropoda</taxon>
        <taxon>Hexapoda</taxon>
        <taxon>Insecta</taxon>
        <taxon>Pterygota</taxon>
        <taxon>Neoptera</taxon>
        <taxon>Endopterygota</taxon>
        <taxon>Lepidoptera</taxon>
        <taxon>Glossata</taxon>
        <taxon>Ditrysia</taxon>
        <taxon>Tineoidea</taxon>
        <taxon>Psychidae</taxon>
        <taxon>Oiketicinae</taxon>
        <taxon>Eumeta</taxon>
    </lineage>
</organism>
<protein>
    <submittedName>
        <fullName evidence="1">Uncharacterized protein</fullName>
    </submittedName>
</protein>
<dbReference type="AlphaFoldDB" id="A0A4C1VEZ8"/>
<evidence type="ECO:0000313" key="1">
    <source>
        <dbReference type="EMBL" id="GBP36225.1"/>
    </source>
</evidence>
<comment type="caution">
    <text evidence="1">The sequence shown here is derived from an EMBL/GenBank/DDBJ whole genome shotgun (WGS) entry which is preliminary data.</text>
</comment>
<keyword evidence="2" id="KW-1185">Reference proteome</keyword>
<evidence type="ECO:0000313" key="2">
    <source>
        <dbReference type="Proteomes" id="UP000299102"/>
    </source>
</evidence>
<dbReference type="Proteomes" id="UP000299102">
    <property type="component" value="Unassembled WGS sequence"/>
</dbReference>
<name>A0A4C1VEZ8_EUMVA</name>
<gene>
    <name evidence="1" type="ORF">EVAR_85472_1</name>
</gene>
<proteinExistence type="predicted"/>
<reference evidence="1 2" key="1">
    <citation type="journal article" date="2019" name="Commun. Biol.">
        <title>The bagworm genome reveals a unique fibroin gene that provides high tensile strength.</title>
        <authorList>
            <person name="Kono N."/>
            <person name="Nakamura H."/>
            <person name="Ohtoshi R."/>
            <person name="Tomita M."/>
            <person name="Numata K."/>
            <person name="Arakawa K."/>
        </authorList>
    </citation>
    <scope>NUCLEOTIDE SEQUENCE [LARGE SCALE GENOMIC DNA]</scope>
</reference>
<sequence length="128" mass="14127">MDDALLKVCQDKRLWVQCNDMGSRLHDERSPFDHIPALGPVVDFGSDPAPALDPHPLRQLYALCNEWNTISHSTSRSLQPCSFTYSPLNVQNYSELLAACPGGHVRQSVWSIDVAWMTALIPAAVPVG</sequence>